<evidence type="ECO:0000256" key="2">
    <source>
        <dbReference type="SAM" id="Coils"/>
    </source>
</evidence>
<dbReference type="PANTHER" id="PTHR38693:SF1">
    <property type="entry name" value="UBIQUINONE BIOSYNTHESIS ACCESSORY FACTOR UBIJ"/>
    <property type="match status" value="1"/>
</dbReference>
<dbReference type="EMBL" id="QWEZ01000002">
    <property type="protein sequence ID" value="RRJ83139.1"/>
    <property type="molecule type" value="Genomic_DNA"/>
</dbReference>
<name>A0A3P3VN55_9GAMM</name>
<keyword evidence="2" id="KW-0175">Coiled coil</keyword>
<keyword evidence="1" id="KW-0831">Ubiquinone biosynthesis</keyword>
<dbReference type="RefSeq" id="WP_125017537.1">
    <property type="nucleotide sequence ID" value="NZ_QWEZ01000002.1"/>
</dbReference>
<evidence type="ECO:0000313" key="5">
    <source>
        <dbReference type="Proteomes" id="UP000280792"/>
    </source>
</evidence>
<comment type="subcellular location">
    <subcellularLocation>
        <location evidence="1">Cytoplasm</location>
    </subcellularLocation>
</comment>
<dbReference type="UniPathway" id="UPA00232"/>
<keyword evidence="1" id="KW-0963">Cytoplasm</keyword>
<comment type="similarity">
    <text evidence="1">Belongs to the UbiJ family.</text>
</comment>
<evidence type="ECO:0000313" key="4">
    <source>
        <dbReference type="EMBL" id="RRJ83139.1"/>
    </source>
</evidence>
<dbReference type="HAMAP" id="MF_02215">
    <property type="entry name" value="UbiJ"/>
    <property type="match status" value="1"/>
</dbReference>
<dbReference type="Pfam" id="PF02036">
    <property type="entry name" value="SCP2"/>
    <property type="match status" value="1"/>
</dbReference>
<dbReference type="AlphaFoldDB" id="A0A3P3VN55"/>
<keyword evidence="5" id="KW-1185">Reference proteome</keyword>
<dbReference type="GO" id="GO:0006744">
    <property type="term" value="P:ubiquinone biosynthetic process"/>
    <property type="evidence" value="ECO:0007669"/>
    <property type="project" value="UniProtKB-UniRule"/>
</dbReference>
<sequence length="213" mass="23187">MIDPTITMAVLASAEGALNALLTRDPPTQAKLARLQGQVLQVRVSDLELDCFIHPDSAGVRLLGYDESPPQAALHASSAALLRLLASDDAAHSLHDPDFCIEGDAGLIIELQQIALGYEFDLEALIAEVLGDVAAHSISRGLDSAGRWLASSQQSLQQSLTDYLQEELSQLPSANEVESFTDELQQTRLDLDRLEARIKQLQDRLFPTDTTQD</sequence>
<dbReference type="Proteomes" id="UP000280792">
    <property type="component" value="Unassembled WGS sequence"/>
</dbReference>
<comment type="caution">
    <text evidence="4">The sequence shown here is derived from an EMBL/GenBank/DDBJ whole genome shotgun (WGS) entry which is preliminary data.</text>
</comment>
<evidence type="ECO:0000259" key="3">
    <source>
        <dbReference type="Pfam" id="PF02036"/>
    </source>
</evidence>
<dbReference type="InterPro" id="IPR038989">
    <property type="entry name" value="UbiJ"/>
</dbReference>
<comment type="pathway">
    <text evidence="1">Cofactor biosynthesis; ubiquinone biosynthesis.</text>
</comment>
<proteinExistence type="inferred from homology"/>
<reference evidence="4 5" key="1">
    <citation type="submission" date="2018-08" db="EMBL/GenBank/DDBJ databases">
        <authorList>
            <person name="Khan S.A."/>
        </authorList>
    </citation>
    <scope>NUCLEOTIDE SEQUENCE [LARGE SCALE GENOMIC DNA]</scope>
    <source>
        <strain evidence="4 5">GTF-13</strain>
    </source>
</reference>
<feature type="coiled-coil region" evidence="2">
    <location>
        <begin position="177"/>
        <end position="204"/>
    </location>
</feature>
<gene>
    <name evidence="1" type="primary">ubiJ</name>
    <name evidence="4" type="ORF">D0544_14985</name>
</gene>
<dbReference type="PANTHER" id="PTHR38693">
    <property type="entry name" value="UBIQUINONE BIOSYNTHESIS PROTEIN UBIJ"/>
    <property type="match status" value="1"/>
</dbReference>
<feature type="domain" description="SCP2" evidence="3">
    <location>
        <begin position="18"/>
        <end position="114"/>
    </location>
</feature>
<accession>A0A3P3VN55</accession>
<dbReference type="GO" id="GO:0005737">
    <property type="term" value="C:cytoplasm"/>
    <property type="evidence" value="ECO:0007669"/>
    <property type="project" value="UniProtKB-SubCell"/>
</dbReference>
<comment type="function">
    <text evidence="1">Required for ubiquinone (coenzyme Q) biosynthesis. Binds hydrophobic ubiquinone biosynthetic intermediates via its SCP2 domain and is essential for the stability of the Ubi complex. May constitute a docking platform where Ubi enzymes assemble and access their SCP2-bound polyprenyl substrates.</text>
</comment>
<reference evidence="4 5" key="2">
    <citation type="submission" date="2018-12" db="EMBL/GenBank/DDBJ databases">
        <title>Simiduia agarivorans gen. nov., sp. nov., a marine, agarolytic bacterium isolated from shallow coastal water from Keelung, Taiwan.</title>
        <authorList>
            <person name="Shieh W.Y."/>
        </authorList>
    </citation>
    <scope>NUCLEOTIDE SEQUENCE [LARGE SCALE GENOMIC DNA]</scope>
    <source>
        <strain evidence="4 5">GTF-13</strain>
    </source>
</reference>
<dbReference type="InterPro" id="IPR003033">
    <property type="entry name" value="SCP2_sterol-bd_dom"/>
</dbReference>
<evidence type="ECO:0000256" key="1">
    <source>
        <dbReference type="HAMAP-Rule" id="MF_02215"/>
    </source>
</evidence>
<protein>
    <recommendedName>
        <fullName evidence="1">Ubiquinone biosynthesis accessory factor UbiJ</fullName>
    </recommendedName>
</protein>
<organism evidence="4 5">
    <name type="scientific">Aestuariirhabdus litorea</name>
    <dbReference type="NCBI Taxonomy" id="2528527"/>
    <lineage>
        <taxon>Bacteria</taxon>
        <taxon>Pseudomonadati</taxon>
        <taxon>Pseudomonadota</taxon>
        <taxon>Gammaproteobacteria</taxon>
        <taxon>Oceanospirillales</taxon>
        <taxon>Aestuariirhabdaceae</taxon>
        <taxon>Aestuariirhabdus</taxon>
    </lineage>
</organism>